<sequence length="75" mass="8738">MGDSLEPIRLQLAFMYTIIKEEEPEIYMALERLGIPPFFAISWILSWFAHDLSDLQDMGRLYDFLIASNPLAPIY</sequence>
<evidence type="ECO:0000313" key="1">
    <source>
        <dbReference type="EMBL" id="KAJ1669545.1"/>
    </source>
</evidence>
<keyword evidence="2" id="KW-1185">Reference proteome</keyword>
<reference evidence="1" key="1">
    <citation type="submission" date="2022-06" db="EMBL/GenBank/DDBJ databases">
        <title>Phylogenomic reconstructions and comparative analyses of Kickxellomycotina fungi.</title>
        <authorList>
            <person name="Reynolds N.K."/>
            <person name="Stajich J.E."/>
            <person name="Barry K."/>
            <person name="Grigoriev I.V."/>
            <person name="Crous P."/>
            <person name="Smith M.E."/>
        </authorList>
    </citation>
    <scope>NUCLEOTIDE SEQUENCE</scope>
    <source>
        <strain evidence="1">RSA 2271</strain>
    </source>
</reference>
<proteinExistence type="predicted"/>
<name>A0ACC1HCJ2_9FUNG</name>
<dbReference type="EMBL" id="JAMZIH010009847">
    <property type="protein sequence ID" value="KAJ1669545.1"/>
    <property type="molecule type" value="Genomic_DNA"/>
</dbReference>
<protein>
    <submittedName>
        <fullName evidence="1">GTPase-activating protein gyp8</fullName>
    </submittedName>
</protein>
<organism evidence="1 2">
    <name type="scientific">Spiromyces aspiralis</name>
    <dbReference type="NCBI Taxonomy" id="68401"/>
    <lineage>
        <taxon>Eukaryota</taxon>
        <taxon>Fungi</taxon>
        <taxon>Fungi incertae sedis</taxon>
        <taxon>Zoopagomycota</taxon>
        <taxon>Kickxellomycotina</taxon>
        <taxon>Kickxellomycetes</taxon>
        <taxon>Kickxellales</taxon>
        <taxon>Kickxellaceae</taxon>
        <taxon>Spiromyces</taxon>
    </lineage>
</organism>
<feature type="non-terminal residue" evidence="1">
    <location>
        <position position="75"/>
    </location>
</feature>
<gene>
    <name evidence="1" type="primary">GYP8_2</name>
    <name evidence="1" type="ORF">EV182_008713</name>
</gene>
<comment type="caution">
    <text evidence="1">The sequence shown here is derived from an EMBL/GenBank/DDBJ whole genome shotgun (WGS) entry which is preliminary data.</text>
</comment>
<evidence type="ECO:0000313" key="2">
    <source>
        <dbReference type="Proteomes" id="UP001145114"/>
    </source>
</evidence>
<accession>A0ACC1HCJ2</accession>
<dbReference type="Proteomes" id="UP001145114">
    <property type="component" value="Unassembled WGS sequence"/>
</dbReference>